<protein>
    <submittedName>
        <fullName evidence="2">Uncharacterized protein</fullName>
    </submittedName>
</protein>
<evidence type="ECO:0000313" key="2">
    <source>
        <dbReference type="EMBL" id="GAA0753056.1"/>
    </source>
</evidence>
<name>A0ABN1K2J2_9FLAO</name>
<keyword evidence="3" id="KW-1185">Reference proteome</keyword>
<keyword evidence="1" id="KW-0472">Membrane</keyword>
<proteinExistence type="predicted"/>
<reference evidence="2 3" key="1">
    <citation type="journal article" date="2019" name="Int. J. Syst. Evol. Microbiol.">
        <title>The Global Catalogue of Microorganisms (GCM) 10K type strain sequencing project: providing services to taxonomists for standard genome sequencing and annotation.</title>
        <authorList>
            <consortium name="The Broad Institute Genomics Platform"/>
            <consortium name="The Broad Institute Genome Sequencing Center for Infectious Disease"/>
            <person name="Wu L."/>
            <person name="Ma J."/>
        </authorList>
    </citation>
    <scope>NUCLEOTIDE SEQUENCE [LARGE SCALE GENOMIC DNA]</scope>
    <source>
        <strain evidence="2 3">JCM 16231</strain>
    </source>
</reference>
<evidence type="ECO:0000256" key="1">
    <source>
        <dbReference type="SAM" id="Phobius"/>
    </source>
</evidence>
<dbReference type="RefSeq" id="WP_224453040.1">
    <property type="nucleotide sequence ID" value="NZ_BAAAGG010000005.1"/>
</dbReference>
<comment type="caution">
    <text evidence="2">The sequence shown here is derived from an EMBL/GenBank/DDBJ whole genome shotgun (WGS) entry which is preliminary data.</text>
</comment>
<keyword evidence="1" id="KW-1133">Transmembrane helix</keyword>
<dbReference type="Proteomes" id="UP001500185">
    <property type="component" value="Unassembled WGS sequence"/>
</dbReference>
<keyword evidence="1" id="KW-0812">Transmembrane</keyword>
<feature type="transmembrane region" description="Helical" evidence="1">
    <location>
        <begin position="12"/>
        <end position="37"/>
    </location>
</feature>
<organism evidence="2 3">
    <name type="scientific">Psychroflexus lacisalsi</name>
    <dbReference type="NCBI Taxonomy" id="503928"/>
    <lineage>
        <taxon>Bacteria</taxon>
        <taxon>Pseudomonadati</taxon>
        <taxon>Bacteroidota</taxon>
        <taxon>Flavobacteriia</taxon>
        <taxon>Flavobacteriales</taxon>
        <taxon>Flavobacteriaceae</taxon>
        <taxon>Psychroflexus</taxon>
    </lineage>
</organism>
<evidence type="ECO:0000313" key="3">
    <source>
        <dbReference type="Proteomes" id="UP001500185"/>
    </source>
</evidence>
<sequence length="147" mass="17153">MTRVKAFKSQTILSKLMIGFGILFLLVGIFAIVKLFIGDSGSESSSVDWTGFLQGFQGLFFIGLGAYNLRNEKYYIEWDEHQLRFFLPDTKQLETIDFADIDSINIRLFEIELYFKDEKRTLDLNSLKDEDLKKVKYKFEPLQKALK</sequence>
<gene>
    <name evidence="2" type="ORF">GCM10009433_04700</name>
</gene>
<feature type="transmembrane region" description="Helical" evidence="1">
    <location>
        <begin position="49"/>
        <end position="69"/>
    </location>
</feature>
<accession>A0ABN1K2J2</accession>
<dbReference type="EMBL" id="BAAAGG010000005">
    <property type="protein sequence ID" value="GAA0753056.1"/>
    <property type="molecule type" value="Genomic_DNA"/>
</dbReference>